<gene>
    <name evidence="1" type="ORF">TMSB3V08_LOCUS3705</name>
</gene>
<accession>A0A7R9E3R0</accession>
<sequence>MSPLCSIHATAFKTLTEEARESEIRKADPGKVIMKETKHSCARDLRWVHFVHILRESKKEMGGAGNSKCASDRRRMETIKGAEMVEGKKKKRRFKTVLWPPALLTGSLLTTHVKQFQWRSSKASHCALETVDIGSSRQQCMVHAVFREDLEQALLPLNILTETARLLKNVRNVFTFHRRSATRVNMEVELSHGFAFSQEEGGAVTQSEVIRAYNTNLPKPGEGIVLMTRDFAFQFNNLAVEGYSWEVDPTCATARVTMGSRPIPSFGGVKFDKKCVLHNTQKLAVWAALQNNPYKYQIAQPSPYLTLEHMRQLDCVSTLHPNARKRWEEQISASVQVIGEWKKVQATGWNQFMMMNFLNKEKNLTGNPPNIPSAGIILDFVEDELNDERLLLLGEDGSATERGEDMKGTTVRGRNFCAKLEIVIVSGVSLDSTS</sequence>
<dbReference type="AlphaFoldDB" id="A0A7R9E3R0"/>
<dbReference type="EMBL" id="OB793287">
    <property type="protein sequence ID" value="CAD7426834.1"/>
    <property type="molecule type" value="Genomic_DNA"/>
</dbReference>
<organism evidence="1">
    <name type="scientific">Timema monikensis</name>
    <dbReference type="NCBI Taxonomy" id="170555"/>
    <lineage>
        <taxon>Eukaryota</taxon>
        <taxon>Metazoa</taxon>
        <taxon>Ecdysozoa</taxon>
        <taxon>Arthropoda</taxon>
        <taxon>Hexapoda</taxon>
        <taxon>Insecta</taxon>
        <taxon>Pterygota</taxon>
        <taxon>Neoptera</taxon>
        <taxon>Polyneoptera</taxon>
        <taxon>Phasmatodea</taxon>
        <taxon>Timematodea</taxon>
        <taxon>Timematoidea</taxon>
        <taxon>Timematidae</taxon>
        <taxon>Timema</taxon>
    </lineage>
</organism>
<protein>
    <submittedName>
        <fullName evidence="1">Uncharacterized protein</fullName>
    </submittedName>
</protein>
<evidence type="ECO:0000313" key="1">
    <source>
        <dbReference type="EMBL" id="CAD7426834.1"/>
    </source>
</evidence>
<name>A0A7R9E3R0_9NEOP</name>
<reference evidence="1" key="1">
    <citation type="submission" date="2020-11" db="EMBL/GenBank/DDBJ databases">
        <authorList>
            <person name="Tran Van P."/>
        </authorList>
    </citation>
    <scope>NUCLEOTIDE SEQUENCE</scope>
</reference>
<proteinExistence type="predicted"/>